<evidence type="ECO:0000313" key="2">
    <source>
        <dbReference type="EMBL" id="MCB5181981.1"/>
    </source>
</evidence>
<feature type="compositionally biased region" description="Basic and acidic residues" evidence="1">
    <location>
        <begin position="37"/>
        <end position="57"/>
    </location>
</feature>
<proteinExistence type="predicted"/>
<comment type="caution">
    <text evidence="2">The sequence shown here is derived from an EMBL/GenBank/DDBJ whole genome shotgun (WGS) entry which is preliminary data.</text>
</comment>
<accession>A0ABS8BBS1</accession>
<evidence type="ECO:0000256" key="1">
    <source>
        <dbReference type="SAM" id="MobiDB-lite"/>
    </source>
</evidence>
<keyword evidence="3" id="KW-1185">Reference proteome</keyword>
<dbReference type="RefSeq" id="WP_226729082.1">
    <property type="nucleotide sequence ID" value="NZ_JAJAUY010000099.1"/>
</dbReference>
<dbReference type="EMBL" id="JAJAUY010000099">
    <property type="protein sequence ID" value="MCB5181981.1"/>
    <property type="molecule type" value="Genomic_DNA"/>
</dbReference>
<feature type="compositionally biased region" description="Basic and acidic residues" evidence="1">
    <location>
        <begin position="1"/>
        <end position="20"/>
    </location>
</feature>
<dbReference type="Proteomes" id="UP001199054">
    <property type="component" value="Unassembled WGS sequence"/>
</dbReference>
<reference evidence="2 3" key="1">
    <citation type="submission" date="2021-10" db="EMBL/GenBank/DDBJ databases">
        <title>Streptomyces sp. strain SMC 277, a novel streptomycete isolated from soil.</title>
        <authorList>
            <person name="Chanama M."/>
        </authorList>
    </citation>
    <scope>NUCLEOTIDE SEQUENCE [LARGE SCALE GENOMIC DNA]</scope>
    <source>
        <strain evidence="2 3">SMC 277</strain>
    </source>
</reference>
<feature type="region of interest" description="Disordered" evidence="1">
    <location>
        <begin position="1"/>
        <end position="57"/>
    </location>
</feature>
<evidence type="ECO:0000313" key="3">
    <source>
        <dbReference type="Proteomes" id="UP001199054"/>
    </source>
</evidence>
<gene>
    <name evidence="2" type="ORF">LG632_21695</name>
</gene>
<protein>
    <submittedName>
        <fullName evidence="2">Uncharacterized protein</fullName>
    </submittedName>
</protein>
<organism evidence="2 3">
    <name type="scientific">Streptomyces antimicrobicus</name>
    <dbReference type="NCBI Taxonomy" id="2883108"/>
    <lineage>
        <taxon>Bacteria</taxon>
        <taxon>Bacillati</taxon>
        <taxon>Actinomycetota</taxon>
        <taxon>Actinomycetes</taxon>
        <taxon>Kitasatosporales</taxon>
        <taxon>Streptomycetaceae</taxon>
        <taxon>Streptomyces</taxon>
    </lineage>
</organism>
<sequence>MTTDDKAKRQGREEPVREDPGPDPVHPQASRPVAGKSPEELRKREEERMTQDRREQS</sequence>
<name>A0ABS8BBS1_9ACTN</name>